<dbReference type="EMBL" id="JANFFA010000003">
    <property type="protein sequence ID" value="MDQ2094868.1"/>
    <property type="molecule type" value="Genomic_DNA"/>
</dbReference>
<evidence type="ECO:0000256" key="3">
    <source>
        <dbReference type="ARBA" id="ARBA00022989"/>
    </source>
</evidence>
<keyword evidence="8" id="KW-1185">Reference proteome</keyword>
<keyword evidence="2 5" id="KW-0812">Transmembrane</keyword>
<feature type="transmembrane region" description="Helical" evidence="5">
    <location>
        <begin position="102"/>
        <end position="119"/>
    </location>
</feature>
<evidence type="ECO:0000256" key="4">
    <source>
        <dbReference type="ARBA" id="ARBA00023136"/>
    </source>
</evidence>
<reference evidence="7" key="2">
    <citation type="submission" date="2023-04" db="EMBL/GenBank/DDBJ databases">
        <title>'Rhodoalgimonas zhirmunskyi' gen. nov., isolated from a red alga.</title>
        <authorList>
            <person name="Nedashkovskaya O.I."/>
            <person name="Otstavnykh N.Y."/>
            <person name="Bystritskaya E.P."/>
            <person name="Balabanova L.A."/>
            <person name="Isaeva M.P."/>
        </authorList>
    </citation>
    <scope>NUCLEOTIDE SEQUENCE</scope>
    <source>
        <strain evidence="7">10Alg 79</strain>
    </source>
</reference>
<dbReference type="GO" id="GO:0005886">
    <property type="term" value="C:plasma membrane"/>
    <property type="evidence" value="ECO:0007669"/>
    <property type="project" value="TreeGrafter"/>
</dbReference>
<feature type="transmembrane region" description="Helical" evidence="5">
    <location>
        <begin position="125"/>
        <end position="145"/>
    </location>
</feature>
<dbReference type="PANTHER" id="PTHR10846">
    <property type="entry name" value="SODIUM/POTASSIUM/CALCIUM EXCHANGER"/>
    <property type="match status" value="1"/>
</dbReference>
<dbReference type="GO" id="GO:0005262">
    <property type="term" value="F:calcium channel activity"/>
    <property type="evidence" value="ECO:0007669"/>
    <property type="project" value="TreeGrafter"/>
</dbReference>
<feature type="transmembrane region" description="Helical" evidence="5">
    <location>
        <begin position="6"/>
        <end position="26"/>
    </location>
</feature>
<accession>A0AAJ1X537</accession>
<comment type="caution">
    <text evidence="7">The sequence shown here is derived from an EMBL/GenBank/DDBJ whole genome shotgun (WGS) entry which is preliminary data.</text>
</comment>
<dbReference type="NCBIfam" id="TIGR00367">
    <property type="entry name" value="calcium/sodium antiporter"/>
    <property type="match status" value="1"/>
</dbReference>
<gene>
    <name evidence="7" type="ORF">NOI20_12160</name>
</gene>
<dbReference type="GO" id="GO:0006874">
    <property type="term" value="P:intracellular calcium ion homeostasis"/>
    <property type="evidence" value="ECO:0007669"/>
    <property type="project" value="TreeGrafter"/>
</dbReference>
<feature type="transmembrane region" description="Helical" evidence="5">
    <location>
        <begin position="67"/>
        <end position="90"/>
    </location>
</feature>
<evidence type="ECO:0000256" key="2">
    <source>
        <dbReference type="ARBA" id="ARBA00022692"/>
    </source>
</evidence>
<feature type="transmembrane region" description="Helical" evidence="5">
    <location>
        <begin position="225"/>
        <end position="247"/>
    </location>
</feature>
<feature type="domain" description="Sodium/calcium exchanger membrane region" evidence="6">
    <location>
        <begin position="191"/>
        <end position="330"/>
    </location>
</feature>
<dbReference type="AlphaFoldDB" id="A0AAJ1X537"/>
<comment type="subcellular location">
    <subcellularLocation>
        <location evidence="1">Membrane</location>
        <topology evidence="1">Multi-pass membrane protein</topology>
    </subcellularLocation>
</comment>
<reference evidence="7" key="1">
    <citation type="submission" date="2022-07" db="EMBL/GenBank/DDBJ databases">
        <authorList>
            <person name="Otstavnykh N."/>
            <person name="Isaeva M."/>
            <person name="Bystritskaya E."/>
        </authorList>
    </citation>
    <scope>NUCLEOTIDE SEQUENCE</scope>
    <source>
        <strain evidence="7">10Alg 79</strain>
    </source>
</reference>
<dbReference type="PANTHER" id="PTHR10846:SF8">
    <property type="entry name" value="INNER MEMBRANE PROTEIN YRBG"/>
    <property type="match status" value="1"/>
</dbReference>
<dbReference type="Proteomes" id="UP001227162">
    <property type="component" value="Unassembled WGS sequence"/>
</dbReference>
<dbReference type="Gene3D" id="1.20.1420.30">
    <property type="entry name" value="NCX, central ion-binding region"/>
    <property type="match status" value="2"/>
</dbReference>
<feature type="domain" description="Sodium/calcium exchanger membrane region" evidence="6">
    <location>
        <begin position="4"/>
        <end position="143"/>
    </location>
</feature>
<dbReference type="InterPro" id="IPR004481">
    <property type="entry name" value="K/Na/Ca-exchanger"/>
</dbReference>
<organism evidence="7 8">
    <name type="scientific">Rhodalgimonas zhirmunskyi</name>
    <dbReference type="NCBI Taxonomy" id="2964767"/>
    <lineage>
        <taxon>Bacteria</taxon>
        <taxon>Pseudomonadati</taxon>
        <taxon>Pseudomonadota</taxon>
        <taxon>Alphaproteobacteria</taxon>
        <taxon>Rhodobacterales</taxon>
        <taxon>Roseobacteraceae</taxon>
        <taxon>Rhodalgimonas</taxon>
    </lineage>
</organism>
<keyword evidence="3 5" id="KW-1133">Transmembrane helix</keyword>
<dbReference type="Gene3D" id="6.10.280.80">
    <property type="entry name" value="NCX, peripheral helical region"/>
    <property type="match status" value="1"/>
</dbReference>
<sequence>MSDVVWVVAGLAGLVTGGDLLVRGAVALAQRLGVSPLIIGLTLVGFGTSTPELVASLQAALAGSPGLAIGNVVGSNIGNILLILGLAALLSPIRVDPAALRRDGAVMALAALICTWAILEGTLGRATGAGFLGLLALYLVLTVMIERRSMSAAAALYRAEADLVTPAEPSASSVLKTGPKSGPNTGLLRPVLTVLAGLVLTILAARALVTGAIGLAATAGVSETAIGLTVVALGTSLPELVTSLVAVRRGQGDVAFGNIVGSNIFNVLGILGTTAMVLPLEVPAQVASFDIWVMLAATLALAVFAATGQRIDRREGAVLVTAYGGYLATLALTA</sequence>
<dbReference type="GO" id="GO:0008273">
    <property type="term" value="F:calcium, potassium:sodium antiporter activity"/>
    <property type="evidence" value="ECO:0007669"/>
    <property type="project" value="TreeGrafter"/>
</dbReference>
<dbReference type="InterPro" id="IPR044880">
    <property type="entry name" value="NCX_ion-bd_dom_sf"/>
</dbReference>
<feature type="transmembrane region" description="Helical" evidence="5">
    <location>
        <begin position="259"/>
        <end position="280"/>
    </location>
</feature>
<dbReference type="RefSeq" id="WP_317626477.1">
    <property type="nucleotide sequence ID" value="NZ_JANFFA010000003.1"/>
</dbReference>
<protein>
    <submittedName>
        <fullName evidence="7">Calcium/sodium antiporter</fullName>
    </submittedName>
</protein>
<evidence type="ECO:0000313" key="7">
    <source>
        <dbReference type="EMBL" id="MDQ2094868.1"/>
    </source>
</evidence>
<evidence type="ECO:0000313" key="8">
    <source>
        <dbReference type="Proteomes" id="UP001227162"/>
    </source>
</evidence>
<dbReference type="InterPro" id="IPR004837">
    <property type="entry name" value="NaCa_Exmemb"/>
</dbReference>
<evidence type="ECO:0000256" key="5">
    <source>
        <dbReference type="SAM" id="Phobius"/>
    </source>
</evidence>
<keyword evidence="4 5" id="KW-0472">Membrane</keyword>
<evidence type="ECO:0000256" key="1">
    <source>
        <dbReference type="ARBA" id="ARBA00004141"/>
    </source>
</evidence>
<feature type="transmembrane region" description="Helical" evidence="5">
    <location>
        <begin position="286"/>
        <end position="306"/>
    </location>
</feature>
<evidence type="ECO:0000259" key="6">
    <source>
        <dbReference type="Pfam" id="PF01699"/>
    </source>
</evidence>
<proteinExistence type="predicted"/>
<feature type="transmembrane region" description="Helical" evidence="5">
    <location>
        <begin position="38"/>
        <end position="61"/>
    </location>
</feature>
<name>A0AAJ1X537_9RHOB</name>
<feature type="transmembrane region" description="Helical" evidence="5">
    <location>
        <begin position="191"/>
        <end position="219"/>
    </location>
</feature>
<dbReference type="Pfam" id="PF01699">
    <property type="entry name" value="Na_Ca_ex"/>
    <property type="match status" value="2"/>
</dbReference>